<feature type="compositionally biased region" description="Acidic residues" evidence="8">
    <location>
        <begin position="113"/>
        <end position="146"/>
    </location>
</feature>
<accession>A0A0K2V2N3</accession>
<feature type="domain" description="Peptidase M16 N-terminal" evidence="9">
    <location>
        <begin position="154"/>
        <end position="276"/>
    </location>
</feature>
<evidence type="ECO:0000256" key="5">
    <source>
        <dbReference type="ARBA" id="ARBA00022833"/>
    </source>
</evidence>
<feature type="domain" description="Coenzyme PQQ synthesis protein F-like C-terminal lobe" evidence="12">
    <location>
        <begin position="888"/>
        <end position="987"/>
    </location>
</feature>
<evidence type="ECO:0000256" key="7">
    <source>
        <dbReference type="RuleBase" id="RU004447"/>
    </source>
</evidence>
<dbReference type="GO" id="GO:0006508">
    <property type="term" value="P:proteolysis"/>
    <property type="evidence" value="ECO:0007669"/>
    <property type="project" value="UniProtKB-KW"/>
</dbReference>
<feature type="domain" description="Peptidase M16 middle/third" evidence="11">
    <location>
        <begin position="497"/>
        <end position="772"/>
    </location>
</feature>
<dbReference type="EMBL" id="HACA01027011">
    <property type="protein sequence ID" value="CDW44372.1"/>
    <property type="molecule type" value="Transcribed_RNA"/>
</dbReference>
<feature type="region of interest" description="Disordered" evidence="8">
    <location>
        <begin position="106"/>
        <end position="146"/>
    </location>
</feature>
<evidence type="ECO:0000259" key="11">
    <source>
        <dbReference type="Pfam" id="PF16187"/>
    </source>
</evidence>
<evidence type="ECO:0000256" key="3">
    <source>
        <dbReference type="ARBA" id="ARBA00022723"/>
    </source>
</evidence>
<evidence type="ECO:0000256" key="8">
    <source>
        <dbReference type="SAM" id="MobiDB-lite"/>
    </source>
</evidence>
<sequence length="1094" mass="126937">MWGSLYNARSCVRKMTSYCFIYLLRKPLNYYHYYFNYHFCHALRKKSGFDRRCCCLSMSSQVLPQPRVPSTDGKEYRCIKLENGLTVFLIADTRVPLHLIEEEELTSSYEVQGDGDEEEPEEEEEEEDELEEDEGIEDEEKEDDLPQNEFRYLKNSAAGLCVGVGSFSDPDELPGLAHFLEHMIFMGSEKFPDENSFTNFISNHGGSDNASTDSETTVFQFETQRKYFREGLDRFAQFFIGPLLKKDSMMREREAVDSEFQMALQEDMMRKQQLFACLSKKDHPMGKFSWGNIKSLVPENMDEDSIRKILLNFRERHYTAQSMTLAVQSQDTLDNLQSLVEMSFSSIPNNGLEKETFGHLLDPFKTEEYNKIYKVVPIQNIYELNLNWAFPPLMEKYKVKPLHYLSWIIGHEGKGSLISFLRDKVMALNITAGNSGCGFEMNSTYSSFLITIELTKAGFEKYESVIEYMYSYLTMLVKEGPSERIFNEIQKIEKLDFDFGDEELPLDNVQTICENMQFYSPERYLDGDNLMFDYDETLIKECTETLLNSNHVNVIVMAREFSDSTDKVEPWFKTKYSVEDISNDRINKWKSLPPNNIFHLPEVNKYIAENTEIKSIPQKHIHDYPVRILKEGIGELFYKKDELFKLPRAIIYLHFSSDLLLCGEVENSVCLDLMVNSIVHLMVEDTYAADLAQMHFEFFSSERGIVLKINGLNDKLGLLLSEIVKHLKALEDELTPEKFEAVKEQTTSSYFNYFIKPTKAARDLRLSLLQNVFYGVQLRHSIIDSVDIIKVKNFASLFKKQIYIQGLVQGNVTLDDAKGYFNIAKTVFNGIKPIPIPKEVCCNEIPIGEKFMRIKGLHPKDNNTVITNYYQYGPGDIKTHALFEILCLAIEEPVFDVLRSKEQLGYLVFSTLRNTYGIFGVSITINSQENKHKVEYVDERIEAFLNHFNEVEISCMTETRFQELLETLIKMKKAADVSLEEEMGRHWCEIVSREYVFDRNNQEAQLYENNAFRLKDLKDLMKRLFLHKPSVRKLSVQVVGTDLEHEESNANIDECTLQTKKYKIELVAPTDKFVTDLESFKNTLKTHPVIHITK</sequence>
<keyword evidence="4" id="KW-0378">Hydrolase</keyword>
<dbReference type="PROSITE" id="PS00143">
    <property type="entry name" value="INSULINASE"/>
    <property type="match status" value="1"/>
</dbReference>
<dbReference type="GO" id="GO:0046872">
    <property type="term" value="F:metal ion binding"/>
    <property type="evidence" value="ECO:0007669"/>
    <property type="project" value="UniProtKB-KW"/>
</dbReference>
<evidence type="ECO:0000256" key="1">
    <source>
        <dbReference type="ARBA" id="ARBA00007261"/>
    </source>
</evidence>
<dbReference type="FunFam" id="3.30.830.10:FF:000005">
    <property type="entry name" value="nardilysin isoform X1"/>
    <property type="match status" value="1"/>
</dbReference>
<evidence type="ECO:0000256" key="2">
    <source>
        <dbReference type="ARBA" id="ARBA00022670"/>
    </source>
</evidence>
<dbReference type="InterPro" id="IPR007863">
    <property type="entry name" value="Peptidase_M16_C"/>
</dbReference>
<dbReference type="AlphaFoldDB" id="A0A0K2V2N3"/>
<evidence type="ECO:0000256" key="4">
    <source>
        <dbReference type="ARBA" id="ARBA00022801"/>
    </source>
</evidence>
<keyword evidence="3" id="KW-0479">Metal-binding</keyword>
<dbReference type="Pfam" id="PF00675">
    <property type="entry name" value="Peptidase_M16"/>
    <property type="match status" value="1"/>
</dbReference>
<dbReference type="InterPro" id="IPR032632">
    <property type="entry name" value="Peptidase_M16_M"/>
</dbReference>
<organism evidence="13">
    <name type="scientific">Lepeophtheirus salmonis</name>
    <name type="common">Salmon louse</name>
    <name type="synonym">Caligus salmonis</name>
    <dbReference type="NCBI Taxonomy" id="72036"/>
    <lineage>
        <taxon>Eukaryota</taxon>
        <taxon>Metazoa</taxon>
        <taxon>Ecdysozoa</taxon>
        <taxon>Arthropoda</taxon>
        <taxon>Crustacea</taxon>
        <taxon>Multicrustacea</taxon>
        <taxon>Hexanauplia</taxon>
        <taxon>Copepoda</taxon>
        <taxon>Siphonostomatoida</taxon>
        <taxon>Caligidae</taxon>
        <taxon>Lepeophtheirus</taxon>
    </lineage>
</organism>
<dbReference type="OrthoDB" id="952271at2759"/>
<dbReference type="Pfam" id="PF22456">
    <property type="entry name" value="PqqF-like_C_4"/>
    <property type="match status" value="1"/>
</dbReference>
<dbReference type="InterPro" id="IPR011249">
    <property type="entry name" value="Metalloenz_LuxS/M16"/>
</dbReference>
<dbReference type="InterPro" id="IPR011765">
    <property type="entry name" value="Pept_M16_N"/>
</dbReference>
<dbReference type="GO" id="GO:0004222">
    <property type="term" value="F:metalloendopeptidase activity"/>
    <property type="evidence" value="ECO:0007669"/>
    <property type="project" value="InterPro"/>
</dbReference>
<feature type="domain" description="Peptidase M16 C-terminal" evidence="10">
    <location>
        <begin position="308"/>
        <end position="491"/>
    </location>
</feature>
<dbReference type="InterPro" id="IPR054734">
    <property type="entry name" value="PqqF-like_C_4"/>
</dbReference>
<protein>
    <submittedName>
        <fullName evidence="13">Nardilysin (Narginine dibasic convertase) [Apis mellifera]</fullName>
    </submittedName>
</protein>
<dbReference type="Gene3D" id="3.30.830.10">
    <property type="entry name" value="Metalloenzyme, LuxS/M16 peptidase-like"/>
    <property type="match status" value="4"/>
</dbReference>
<evidence type="ECO:0000259" key="12">
    <source>
        <dbReference type="Pfam" id="PF22456"/>
    </source>
</evidence>
<dbReference type="Pfam" id="PF05193">
    <property type="entry name" value="Peptidase_M16_C"/>
    <property type="match status" value="1"/>
</dbReference>
<proteinExistence type="inferred from homology"/>
<dbReference type="InterPro" id="IPR050626">
    <property type="entry name" value="Peptidase_M16"/>
</dbReference>
<evidence type="ECO:0000256" key="6">
    <source>
        <dbReference type="ARBA" id="ARBA00023049"/>
    </source>
</evidence>
<dbReference type="GO" id="GO:0005737">
    <property type="term" value="C:cytoplasm"/>
    <property type="evidence" value="ECO:0007669"/>
    <property type="project" value="UniProtKB-ARBA"/>
</dbReference>
<gene>
    <name evidence="13" type="primary">NRD1</name>
</gene>
<keyword evidence="6" id="KW-0482">Metalloprotease</keyword>
<evidence type="ECO:0000313" key="13">
    <source>
        <dbReference type="EMBL" id="CDW44372.1"/>
    </source>
</evidence>
<reference evidence="13" key="1">
    <citation type="submission" date="2014-05" db="EMBL/GenBank/DDBJ databases">
        <authorList>
            <person name="Chronopoulou M."/>
        </authorList>
    </citation>
    <scope>NUCLEOTIDE SEQUENCE</scope>
    <source>
        <tissue evidence="13">Whole organism</tissue>
    </source>
</reference>
<dbReference type="Pfam" id="PF16187">
    <property type="entry name" value="Peptidase_M16_M"/>
    <property type="match status" value="1"/>
</dbReference>
<dbReference type="PANTHER" id="PTHR43690:SF18">
    <property type="entry name" value="INSULIN-DEGRADING ENZYME-RELATED"/>
    <property type="match status" value="1"/>
</dbReference>
<dbReference type="PANTHER" id="PTHR43690">
    <property type="entry name" value="NARDILYSIN"/>
    <property type="match status" value="1"/>
</dbReference>
<comment type="similarity">
    <text evidence="1 7">Belongs to the peptidase M16 family.</text>
</comment>
<name>A0A0K2V2N3_LEPSM</name>
<dbReference type="InterPro" id="IPR001431">
    <property type="entry name" value="Pept_M16_Zn_BS"/>
</dbReference>
<evidence type="ECO:0000259" key="10">
    <source>
        <dbReference type="Pfam" id="PF05193"/>
    </source>
</evidence>
<keyword evidence="5" id="KW-0862">Zinc</keyword>
<dbReference type="SUPFAM" id="SSF63411">
    <property type="entry name" value="LuxS/MPP-like metallohydrolase"/>
    <property type="match status" value="4"/>
</dbReference>
<evidence type="ECO:0000259" key="9">
    <source>
        <dbReference type="Pfam" id="PF00675"/>
    </source>
</evidence>
<keyword evidence="2" id="KW-0645">Protease</keyword>